<name>A0A014NAZ5_9HYPO</name>
<protein>
    <submittedName>
        <fullName evidence="1">Uncharacterized protein</fullName>
    </submittedName>
</protein>
<dbReference type="Proteomes" id="UP000030151">
    <property type="component" value="Unassembled WGS sequence"/>
</dbReference>
<dbReference type="EMBL" id="JELW01000030">
    <property type="protein sequence ID" value="EXU98061.1"/>
    <property type="molecule type" value="Genomic_DNA"/>
</dbReference>
<accession>A0A014NAZ5</accession>
<dbReference type="HOGENOM" id="CLU_1250937_0_0_1"/>
<sequence>MLDISSQQPVNTSQTAFPYSPLPACFTAVKTQDPGAQTSQSQAHTVARHVSHTKTPDEQHRRQGRLPVRARAHITSASSEYYADIQEHVTKSQVKPTTPAPPRAHVGSSGNTFTSILLIQPTHEYIHTYTCRGNKVTRDYSFTPSHSRPVHSLSAPWRRLVITVGLSMKKALRLMSEIAPAIQPAPFHPRTGAELLTWPQTCPALQHNKRHLVTQLAGFMT</sequence>
<reference evidence="1 2" key="1">
    <citation type="submission" date="2014-02" db="EMBL/GenBank/DDBJ databases">
        <title>The genome sequence of the entomopathogenic fungus Metarhizium robertsii ARSEF 2575.</title>
        <authorList>
            <person name="Giuliano Garisto Donzelli B."/>
            <person name="Roe B.A."/>
            <person name="Macmil S.L."/>
            <person name="Krasnoff S.B."/>
            <person name="Gibson D.M."/>
        </authorList>
    </citation>
    <scope>NUCLEOTIDE SEQUENCE [LARGE SCALE GENOMIC DNA]</scope>
    <source>
        <strain evidence="1 2">ARSEF 2575</strain>
    </source>
</reference>
<gene>
    <name evidence="1" type="ORF">X797_008876</name>
</gene>
<proteinExistence type="predicted"/>
<evidence type="ECO:0000313" key="2">
    <source>
        <dbReference type="Proteomes" id="UP000030151"/>
    </source>
</evidence>
<comment type="caution">
    <text evidence="1">The sequence shown here is derived from an EMBL/GenBank/DDBJ whole genome shotgun (WGS) entry which is preliminary data.</text>
</comment>
<evidence type="ECO:0000313" key="1">
    <source>
        <dbReference type="EMBL" id="EXU98061.1"/>
    </source>
</evidence>
<dbReference type="AlphaFoldDB" id="A0A014NAZ5"/>
<organism evidence="1 2">
    <name type="scientific">Metarhizium robertsii</name>
    <dbReference type="NCBI Taxonomy" id="568076"/>
    <lineage>
        <taxon>Eukaryota</taxon>
        <taxon>Fungi</taxon>
        <taxon>Dikarya</taxon>
        <taxon>Ascomycota</taxon>
        <taxon>Pezizomycotina</taxon>
        <taxon>Sordariomycetes</taxon>
        <taxon>Hypocreomycetidae</taxon>
        <taxon>Hypocreales</taxon>
        <taxon>Clavicipitaceae</taxon>
        <taxon>Metarhizium</taxon>
    </lineage>
</organism>